<dbReference type="AlphaFoldDB" id="A0A428PJL8"/>
<feature type="domain" description="FMN hydroxy acid dehydrogenase" evidence="3">
    <location>
        <begin position="1"/>
        <end position="135"/>
    </location>
</feature>
<dbReference type="InterPro" id="IPR000262">
    <property type="entry name" value="FMN-dep_DH"/>
</dbReference>
<name>A0A428PJL8_9HYPO</name>
<evidence type="ECO:0000313" key="4">
    <source>
        <dbReference type="EMBL" id="RSL53217.1"/>
    </source>
</evidence>
<keyword evidence="2" id="KW-0560">Oxidoreductase</keyword>
<dbReference type="OrthoDB" id="1925334at2759"/>
<dbReference type="Pfam" id="PF01070">
    <property type="entry name" value="FMN_dh"/>
    <property type="match status" value="1"/>
</dbReference>
<dbReference type="InterPro" id="IPR013785">
    <property type="entry name" value="Aldolase_TIM"/>
</dbReference>
<dbReference type="EMBL" id="NKCI01000125">
    <property type="protein sequence ID" value="RSL53217.1"/>
    <property type="molecule type" value="Genomic_DNA"/>
</dbReference>
<protein>
    <recommendedName>
        <fullName evidence="3">FMN hydroxy acid dehydrogenase domain-containing protein</fullName>
    </recommendedName>
</protein>
<evidence type="ECO:0000259" key="3">
    <source>
        <dbReference type="PROSITE" id="PS51349"/>
    </source>
</evidence>
<organism evidence="4 5">
    <name type="scientific">Fusarium duplospermum</name>
    <dbReference type="NCBI Taxonomy" id="1325734"/>
    <lineage>
        <taxon>Eukaryota</taxon>
        <taxon>Fungi</taxon>
        <taxon>Dikarya</taxon>
        <taxon>Ascomycota</taxon>
        <taxon>Pezizomycotina</taxon>
        <taxon>Sordariomycetes</taxon>
        <taxon>Hypocreomycetidae</taxon>
        <taxon>Hypocreales</taxon>
        <taxon>Nectriaceae</taxon>
        <taxon>Fusarium</taxon>
        <taxon>Fusarium solani species complex</taxon>
    </lineage>
</organism>
<evidence type="ECO:0000256" key="1">
    <source>
        <dbReference type="ARBA" id="ARBA00001917"/>
    </source>
</evidence>
<comment type="cofactor">
    <cofactor evidence="1">
        <name>FMN</name>
        <dbReference type="ChEBI" id="CHEBI:58210"/>
    </cofactor>
</comment>
<dbReference type="SUPFAM" id="SSF51395">
    <property type="entry name" value="FMN-linked oxidoreductases"/>
    <property type="match status" value="1"/>
</dbReference>
<evidence type="ECO:0000313" key="5">
    <source>
        <dbReference type="Proteomes" id="UP000288168"/>
    </source>
</evidence>
<dbReference type="STRING" id="1325734.A0A428PJL8"/>
<comment type="caution">
    <text evidence="4">The sequence shown here is derived from an EMBL/GenBank/DDBJ whole genome shotgun (WGS) entry which is preliminary data.</text>
</comment>
<dbReference type="GO" id="GO:0016491">
    <property type="term" value="F:oxidoreductase activity"/>
    <property type="evidence" value="ECO:0007669"/>
    <property type="project" value="UniProtKB-KW"/>
</dbReference>
<dbReference type="PANTHER" id="PTHR10578:SF149">
    <property type="entry name" value="2-HYDROXYACID OXIDASE 2"/>
    <property type="match status" value="1"/>
</dbReference>
<evidence type="ECO:0000256" key="2">
    <source>
        <dbReference type="ARBA" id="ARBA00023002"/>
    </source>
</evidence>
<dbReference type="Gene3D" id="3.20.20.70">
    <property type="entry name" value="Aldolase class I"/>
    <property type="match status" value="1"/>
</dbReference>
<reference evidence="4 5" key="1">
    <citation type="submission" date="2017-06" db="EMBL/GenBank/DDBJ databases">
        <title>Comparative genomic analysis of Ambrosia Fusariam Clade fungi.</title>
        <authorList>
            <person name="Stajich J.E."/>
            <person name="Carrillo J."/>
            <person name="Kijimoto T."/>
            <person name="Eskalen A."/>
            <person name="O'Donnell K."/>
            <person name="Kasson M."/>
        </authorList>
    </citation>
    <scope>NUCLEOTIDE SEQUENCE [LARGE SCALE GENOMIC DNA]</scope>
    <source>
        <strain evidence="4 5">NRRL62584</strain>
    </source>
</reference>
<keyword evidence="5" id="KW-1185">Reference proteome</keyword>
<dbReference type="InterPro" id="IPR037396">
    <property type="entry name" value="FMN_HAD"/>
</dbReference>
<dbReference type="PROSITE" id="PS51349">
    <property type="entry name" value="FMN_HYDROXY_ACID_DH_2"/>
    <property type="match status" value="1"/>
</dbReference>
<dbReference type="PANTHER" id="PTHR10578">
    <property type="entry name" value="S -2-HYDROXY-ACID OXIDASE-RELATED"/>
    <property type="match status" value="1"/>
</dbReference>
<gene>
    <name evidence="4" type="ORF">CEP54_010506</name>
</gene>
<sequence>MEIWLKGILNPNGVGLAIQHEVDGILISNHGDRQLDEVPARLDALRECAPVAKNKIKLAVDGGIRQGSDIFKAIALGADFYLAGRPPLWELADNGAEGVDLAVKILLREFRTCMALCGYALIKIFLVVLNSTDEFPIAMAGLVVLN</sequence>
<dbReference type="Proteomes" id="UP000288168">
    <property type="component" value="Unassembled WGS sequence"/>
</dbReference>
<accession>A0A428PJL8</accession>
<proteinExistence type="predicted"/>